<dbReference type="GO" id="GO:0003723">
    <property type="term" value="F:RNA binding"/>
    <property type="evidence" value="ECO:0007669"/>
    <property type="project" value="UniProtKB-KW"/>
</dbReference>
<evidence type="ECO:0000256" key="7">
    <source>
        <dbReference type="ARBA" id="ARBA00023200"/>
    </source>
</evidence>
<name>A0A0D5YB63_9MONO</name>
<proteinExistence type="inferred from homology"/>
<accession>A0A0D5YB63</accession>
<keyword evidence="6 9" id="KW-0543">Viral nucleoprotein</keyword>
<evidence type="ECO:0000256" key="3">
    <source>
        <dbReference type="ARBA" id="ARBA00022561"/>
    </source>
</evidence>
<comment type="subcellular location">
    <subcellularLocation>
        <location evidence="9">Virion</location>
    </subcellularLocation>
    <subcellularLocation>
        <location evidence="9">Host cytoplasm</location>
    </subcellularLocation>
</comment>
<keyword evidence="5 9" id="KW-0694">RNA-binding</keyword>
<sequence>MSSVFTDYAKLQDALVAPSKRKVDSAPSGLLRVGIPVCVLLSEDPEERWSFVCFCMRWVVSDSATEAMRVGAMLSILSAHASNMRSHVALAARCGDADINILEVEAIDHQNQTIRFTGRSNVTDGRARQMYAIAQDLPPSYSNGSPFVNRDIEDNYPTDMSELLNMVYSVATQIWVAAMKSMTAPDTSSESEGRRLAKYIQQNRVIRSTILAPATRGECTRIIRSSLVIRHFLITEIKRATSMGSNTTRYYATVGDAAAYFKNAGMAAFFLTLRFGIGTKYSTLAVSALSADMKKLQSLIRVYQSKGEDGPYMAFLEDSDLMSFAPGNYPLMYSYAMGVGSILEASIARYQFARSFMNDTFYRLGVETAQRNQGSLDENLAKELQLSGAERRAVQELVTSLDLAGEAPVPQRQPTFLNDQEYEDDPPARRQRIEDTPDDDGASQAPPTPGAGLTPYSDNASGLDI</sequence>
<feature type="compositionally biased region" description="Basic and acidic residues" evidence="10">
    <location>
        <begin position="426"/>
        <end position="435"/>
    </location>
</feature>
<keyword evidence="3 9" id="KW-0167">Capsid protein</keyword>
<feature type="region of interest" description="Disordered" evidence="10">
    <location>
        <begin position="405"/>
        <end position="465"/>
    </location>
</feature>
<reference evidence="11 12" key="1">
    <citation type="journal article" date="2015" name="Genome Announc.">
        <title>Complete Genome Sequence of Avian Paramyxovirus Strain APMV-6/red-crested pochard/Balkhash/5842/2013 from Kazakhstan.</title>
        <authorList>
            <person name="Karamendin K."/>
            <person name="Kydyrmanov A."/>
            <person name="Seidalina A."/>
            <person name="Jenckel M."/>
            <person name="Starick E."/>
            <person name="Grund C."/>
            <person name="Asanova S."/>
            <person name="Khan E."/>
            <person name="Daulbayeva K."/>
            <person name="Kasymbekov Y."/>
            <person name="Zhumatov K."/>
            <person name="Sayatov M."/>
            <person name="Beer M."/>
            <person name="Fereidouni S."/>
        </authorList>
    </citation>
    <scope>NUCLEOTIDE SEQUENCE [LARGE SCALE GENOMIC DNA]</scope>
    <source>
        <strain evidence="11">Red-crested pochard/Balkhash/5842/2013</strain>
    </source>
</reference>
<dbReference type="EMBL" id="KP762799">
    <property type="protein sequence ID" value="AKA28288.1"/>
    <property type="molecule type" value="Viral_cRNA"/>
</dbReference>
<evidence type="ECO:0000313" key="11">
    <source>
        <dbReference type="EMBL" id="AKA28288.1"/>
    </source>
</evidence>
<protein>
    <recommendedName>
        <fullName evidence="9">Nucleocapsid</fullName>
    </recommendedName>
    <alternativeName>
        <fullName evidence="9">Nucleocapsid protein</fullName>
    </alternativeName>
</protein>
<keyword evidence="7 9" id="KW-1035">Host cytoplasm</keyword>
<evidence type="ECO:0000256" key="8">
    <source>
        <dbReference type="ARBA" id="ARBA00023274"/>
    </source>
</evidence>
<evidence type="ECO:0000256" key="5">
    <source>
        <dbReference type="ARBA" id="ARBA00022884"/>
    </source>
</evidence>
<dbReference type="Pfam" id="PF00973">
    <property type="entry name" value="Paramyxo_ncap"/>
    <property type="match status" value="1"/>
</dbReference>
<comment type="function">
    <text evidence="9">Forms the helical nucleocapsid (NC), protecting the genome from nucleases.</text>
</comment>
<dbReference type="GO" id="GO:0030430">
    <property type="term" value="C:host cell cytoplasm"/>
    <property type="evidence" value="ECO:0007669"/>
    <property type="project" value="UniProtKB-SubCell"/>
</dbReference>
<evidence type="ECO:0000256" key="6">
    <source>
        <dbReference type="ARBA" id="ARBA00023086"/>
    </source>
</evidence>
<evidence type="ECO:0000256" key="4">
    <source>
        <dbReference type="ARBA" id="ARBA00022844"/>
    </source>
</evidence>
<dbReference type="GO" id="GO:1990904">
    <property type="term" value="C:ribonucleoprotein complex"/>
    <property type="evidence" value="ECO:0007669"/>
    <property type="project" value="UniProtKB-KW"/>
</dbReference>
<dbReference type="GO" id="GO:0019029">
    <property type="term" value="C:helical viral capsid"/>
    <property type="evidence" value="ECO:0007669"/>
    <property type="project" value="UniProtKB-KW"/>
</dbReference>
<comment type="similarity">
    <text evidence="1 9">Belongs to the paramyxoviruses nucleocapsid family.</text>
</comment>
<keyword evidence="2 9" id="KW-1139">Helical capsid protein</keyword>
<comment type="subunit">
    <text evidence="9">Homomultimer; forms the nucleocapsid. Binds to the viral genomic RNA. N0 interacts with the phosphoprotein (via N-terminus); this interaction allows P to chaperon N0 to avoid N polymerization before encapsidation. Interacts as N-RNA template with the phosphoprotein (via C-terminus); this interaction positions the polymerase on the template.</text>
</comment>
<evidence type="ECO:0000256" key="2">
    <source>
        <dbReference type="ARBA" id="ARBA00022497"/>
    </source>
</evidence>
<dbReference type="Proteomes" id="UP000162324">
    <property type="component" value="Genome"/>
</dbReference>
<dbReference type="InterPro" id="IPR002021">
    <property type="entry name" value="Paramyx_ncap"/>
</dbReference>
<evidence type="ECO:0000256" key="9">
    <source>
        <dbReference type="RuleBase" id="RU361245"/>
    </source>
</evidence>
<evidence type="ECO:0000256" key="10">
    <source>
        <dbReference type="SAM" id="MobiDB-lite"/>
    </source>
</evidence>
<evidence type="ECO:0000313" key="12">
    <source>
        <dbReference type="Proteomes" id="UP000162324"/>
    </source>
</evidence>
<gene>
    <name evidence="11" type="primary">NP</name>
</gene>
<keyword evidence="4 9" id="KW-0946">Virion</keyword>
<keyword evidence="8 9" id="KW-0687">Ribonucleoprotein</keyword>
<dbReference type="GO" id="GO:0005198">
    <property type="term" value="F:structural molecule activity"/>
    <property type="evidence" value="ECO:0007669"/>
    <property type="project" value="InterPro"/>
</dbReference>
<evidence type="ECO:0000256" key="1">
    <source>
        <dbReference type="ARBA" id="ARBA00007642"/>
    </source>
</evidence>
<organism evidence="11 12">
    <name type="scientific">avian paramyxovirus 6</name>
    <dbReference type="NCBI Taxonomy" id="2560316"/>
    <lineage>
        <taxon>Viruses</taxon>
        <taxon>Riboviria</taxon>
        <taxon>Orthornavirae</taxon>
        <taxon>Negarnaviricota</taxon>
        <taxon>Haploviricotina</taxon>
        <taxon>Monjiviricetes</taxon>
        <taxon>Mononegavirales</taxon>
        <taxon>Paramyxoviridae</taxon>
        <taxon>Avulavirinae</taxon>
        <taxon>Metaavulavirus</taxon>
        <taxon>Metaavulavirus calidris</taxon>
        <taxon>Metaavulavirus hongkongense</taxon>
    </lineage>
</organism>
<feature type="compositionally biased region" description="Polar residues" evidence="10">
    <location>
        <begin position="456"/>
        <end position="465"/>
    </location>
</feature>
<dbReference type="GO" id="GO:0019013">
    <property type="term" value="C:viral nucleocapsid"/>
    <property type="evidence" value="ECO:0007669"/>
    <property type="project" value="UniProtKB-KW"/>
</dbReference>